<dbReference type="RefSeq" id="XP_016595211.1">
    <property type="nucleotide sequence ID" value="XM_016742133.1"/>
</dbReference>
<evidence type="ECO:0000313" key="2">
    <source>
        <dbReference type="Proteomes" id="UP000030143"/>
    </source>
</evidence>
<dbReference type="HOGENOM" id="CLU_2307001_0_0_1"/>
<protein>
    <submittedName>
        <fullName evidence="1">Uncharacterized protein</fullName>
    </submittedName>
</protein>
<sequence length="100" mass="11018">MGPLNSQLPPSVLTDFAVIPSLNFTSFNCTLFVELKRMGCLLNDTLWFNCRDSKSSTSGLFLLIYQLPRPCECSARDLDLGAVSESPPTQGQQSVVPYID</sequence>
<organism evidence="1 2">
    <name type="scientific">Penicillium expansum</name>
    <name type="common">Blue mold rot fungus</name>
    <dbReference type="NCBI Taxonomy" id="27334"/>
    <lineage>
        <taxon>Eukaryota</taxon>
        <taxon>Fungi</taxon>
        <taxon>Dikarya</taxon>
        <taxon>Ascomycota</taxon>
        <taxon>Pezizomycotina</taxon>
        <taxon>Eurotiomycetes</taxon>
        <taxon>Eurotiomycetidae</taxon>
        <taxon>Eurotiales</taxon>
        <taxon>Aspergillaceae</taxon>
        <taxon>Penicillium</taxon>
    </lineage>
</organism>
<name>A0A0A2I638_PENEN</name>
<dbReference type="GeneID" id="27677552"/>
<accession>A0A0A2I638</accession>
<reference evidence="1 2" key="1">
    <citation type="journal article" date="2015" name="Mol. Plant Microbe Interact.">
        <title>Genome, transcriptome, and functional analyses of Penicillium expansum provide new insights into secondary metabolism and pathogenicity.</title>
        <authorList>
            <person name="Ballester A.R."/>
            <person name="Marcet-Houben M."/>
            <person name="Levin E."/>
            <person name="Sela N."/>
            <person name="Selma-Lazaro C."/>
            <person name="Carmona L."/>
            <person name="Wisniewski M."/>
            <person name="Droby S."/>
            <person name="Gonzalez-Candelas L."/>
            <person name="Gabaldon T."/>
        </authorList>
    </citation>
    <scope>NUCLEOTIDE SEQUENCE [LARGE SCALE GENOMIC DNA]</scope>
    <source>
        <strain evidence="1 2">MD-8</strain>
    </source>
</reference>
<keyword evidence="2" id="KW-1185">Reference proteome</keyword>
<evidence type="ECO:0000313" key="1">
    <source>
        <dbReference type="EMBL" id="KGO52470.1"/>
    </source>
</evidence>
<proteinExistence type="predicted"/>
<dbReference type="PhylomeDB" id="A0A0A2I638"/>
<comment type="caution">
    <text evidence="1">The sequence shown here is derived from an EMBL/GenBank/DDBJ whole genome shotgun (WGS) entry which is preliminary data.</text>
</comment>
<dbReference type="EMBL" id="JQFZ01000264">
    <property type="protein sequence ID" value="KGO52470.1"/>
    <property type="molecule type" value="Genomic_DNA"/>
</dbReference>
<dbReference type="AlphaFoldDB" id="A0A0A2I638"/>
<gene>
    <name evidence="1" type="ORF">PEX2_048580</name>
</gene>
<dbReference type="VEuPathDB" id="FungiDB:PEXP_054650"/>
<dbReference type="Proteomes" id="UP000030143">
    <property type="component" value="Unassembled WGS sequence"/>
</dbReference>